<keyword evidence="10" id="KW-0443">Lipid metabolism</keyword>
<dbReference type="AlphaFoldDB" id="A0A8J6HVP8"/>
<keyword evidence="8 13" id="KW-0560">Oxidoreductase</keyword>
<reference evidence="16" key="2">
    <citation type="submission" date="2021-08" db="EMBL/GenBank/DDBJ databases">
        <authorList>
            <person name="Eriksson T."/>
        </authorList>
    </citation>
    <scope>NUCLEOTIDE SEQUENCE</scope>
    <source>
        <strain evidence="16">Stoneville</strain>
        <tissue evidence="16">Whole head</tissue>
    </source>
</reference>
<dbReference type="PROSITE" id="PS00476">
    <property type="entry name" value="FATTY_ACID_DESATUR_1"/>
    <property type="match status" value="2"/>
</dbReference>
<evidence type="ECO:0000256" key="13">
    <source>
        <dbReference type="RuleBase" id="RU000581"/>
    </source>
</evidence>
<dbReference type="InterPro" id="IPR005804">
    <property type="entry name" value="FA_desaturase_dom"/>
</dbReference>
<accession>A0A8J6HVP8</accession>
<keyword evidence="3 13" id="KW-0444">Lipid biosynthesis</keyword>
<evidence type="ECO:0000256" key="6">
    <source>
        <dbReference type="ARBA" id="ARBA00022832"/>
    </source>
</evidence>
<dbReference type="GO" id="GO:0005789">
    <property type="term" value="C:endoplasmic reticulum membrane"/>
    <property type="evidence" value="ECO:0007669"/>
    <property type="project" value="TreeGrafter"/>
</dbReference>
<evidence type="ECO:0000256" key="10">
    <source>
        <dbReference type="ARBA" id="ARBA00023098"/>
    </source>
</evidence>
<comment type="domain">
    <text evidence="13">The histidine box domains are involved in binding the catalytic metal ions.</text>
</comment>
<dbReference type="GO" id="GO:0006636">
    <property type="term" value="P:unsaturated fatty acid biosynthetic process"/>
    <property type="evidence" value="ECO:0007669"/>
    <property type="project" value="TreeGrafter"/>
</dbReference>
<keyword evidence="12 13" id="KW-0275">Fatty acid biosynthesis</keyword>
<dbReference type="PRINTS" id="PR00075">
    <property type="entry name" value="FACDDSATRASE"/>
</dbReference>
<dbReference type="EMBL" id="JABDTM020011998">
    <property type="protein sequence ID" value="KAH0820398.1"/>
    <property type="molecule type" value="Genomic_DNA"/>
</dbReference>
<name>A0A8J6HVP8_TENMO</name>
<evidence type="ECO:0000259" key="15">
    <source>
        <dbReference type="Pfam" id="PF00487"/>
    </source>
</evidence>
<evidence type="ECO:0000313" key="17">
    <source>
        <dbReference type="Proteomes" id="UP000719412"/>
    </source>
</evidence>
<comment type="similarity">
    <text evidence="2 13">Belongs to the fatty acid desaturase type 1 family.</text>
</comment>
<evidence type="ECO:0000256" key="9">
    <source>
        <dbReference type="ARBA" id="ARBA00023004"/>
    </source>
</evidence>
<evidence type="ECO:0000256" key="3">
    <source>
        <dbReference type="ARBA" id="ARBA00022516"/>
    </source>
</evidence>
<feature type="domain" description="Fatty acid desaturase" evidence="15">
    <location>
        <begin position="405"/>
        <end position="612"/>
    </location>
</feature>
<feature type="transmembrane region" description="Helical" evidence="14">
    <location>
        <begin position="409"/>
        <end position="430"/>
    </location>
</feature>
<dbReference type="InterPro" id="IPR001522">
    <property type="entry name" value="FADS-1_CS"/>
</dbReference>
<keyword evidence="5" id="KW-0479">Metal-binding</keyword>
<feature type="transmembrane region" description="Helical" evidence="14">
    <location>
        <begin position="524"/>
        <end position="545"/>
    </location>
</feature>
<evidence type="ECO:0000256" key="12">
    <source>
        <dbReference type="ARBA" id="ARBA00023160"/>
    </source>
</evidence>
<feature type="transmembrane region" description="Helical" evidence="14">
    <location>
        <begin position="174"/>
        <end position="195"/>
    </location>
</feature>
<feature type="transmembrane region" description="Helical" evidence="14">
    <location>
        <begin position="28"/>
        <end position="47"/>
    </location>
</feature>
<keyword evidence="9" id="KW-0408">Iron</keyword>
<evidence type="ECO:0000256" key="8">
    <source>
        <dbReference type="ARBA" id="ARBA00023002"/>
    </source>
</evidence>
<dbReference type="Proteomes" id="UP000719412">
    <property type="component" value="Unassembled WGS sequence"/>
</dbReference>
<proteinExistence type="inferred from homology"/>
<keyword evidence="11 14" id="KW-0472">Membrane</keyword>
<dbReference type="Pfam" id="PF00487">
    <property type="entry name" value="FA_desaturase"/>
    <property type="match status" value="2"/>
</dbReference>
<dbReference type="InterPro" id="IPR015876">
    <property type="entry name" value="Acyl-CoA_DS"/>
</dbReference>
<feature type="transmembrane region" description="Helical" evidence="14">
    <location>
        <begin position="378"/>
        <end position="397"/>
    </location>
</feature>
<dbReference type="GO" id="GO:0004768">
    <property type="term" value="F:stearoyl-CoA 9-desaturase activity"/>
    <property type="evidence" value="ECO:0007669"/>
    <property type="project" value="TreeGrafter"/>
</dbReference>
<comment type="caution">
    <text evidence="16">The sequence shown here is derived from an EMBL/GenBank/DDBJ whole genome shotgun (WGS) entry which is preliminary data.</text>
</comment>
<comment type="cofactor">
    <cofactor evidence="13">
        <name>Fe(2+)</name>
        <dbReference type="ChEBI" id="CHEBI:29033"/>
    </cofactor>
</comment>
<feature type="domain" description="Fatty acid desaturase" evidence="15">
    <location>
        <begin position="55"/>
        <end position="262"/>
    </location>
</feature>
<evidence type="ECO:0000256" key="14">
    <source>
        <dbReference type="SAM" id="Phobius"/>
    </source>
</evidence>
<gene>
    <name evidence="16" type="ORF">GEV33_002393</name>
</gene>
<keyword evidence="4 13" id="KW-0812">Transmembrane</keyword>
<evidence type="ECO:0000256" key="1">
    <source>
        <dbReference type="ARBA" id="ARBA00004141"/>
    </source>
</evidence>
<keyword evidence="7 14" id="KW-1133">Transmembrane helix</keyword>
<sequence>MAPNSTTFDSVSPTVPPPESKRYKYEIVWIKVIFFAYLHVGAVYGLYLLVTEAKWPTWLWWFALLWISSQGTGAGAHRLWCHRTYKAKLPLRILLAFYQTITFQKDIYDWCRDHRIHHKYSDTDSDPHNASRGFFYSHIGWLLIKKQEEVTSKGKKLDLSDLEADPVVMFQRKYYWYLAPVIAFLMPAAVPWYFWNERFEVSWYVCNMFRYFLTLHATCLVNSAAHIFGTRPYDKNILPTQNLFVSLISNGEGFHNYHHAFPWDYKAAELGSYFGNWSTAFIDLMAKIGWAYDLKSVSATMVAKRAMRAGDGSWKFDTRNEKAVWGWDDKNMDKSDIKMAEVTYRTSSPKMAPNSTTFDSVSPTVPSPETKRSKIEIVWKKVIFFAYLHIGAIYGLYLLVTEAKWATWLWWYVIMLVSTQGTGAGVHRLWCHRTYKAKLPLRILLAFYQTITFQKDIYDWCRDHRVHHKYSDTDSDPHNASRGFFYSHMGWLMCKKQEEVTSKGKKLDLSDLEADPVVMFQRKYYWYLAPVIAFLMPATVPWYFWNERFEVSWYVCNMLRYFLTLHGTCLVNSAAHIFGTRPYDKNILPTQNLWVSYITNGEGFHNYHHAFPWDYKAAELGSYYGNWSTAFIDLMAKIGWAYDLKSVSAKMVAKRALRTGDGSWKFDTANDKAVWGWDDKNMDENDIKMAEVTYRGESKSG</sequence>
<evidence type="ECO:0000256" key="4">
    <source>
        <dbReference type="ARBA" id="ARBA00022692"/>
    </source>
</evidence>
<organism evidence="16 17">
    <name type="scientific">Tenebrio molitor</name>
    <name type="common">Yellow mealworm beetle</name>
    <dbReference type="NCBI Taxonomy" id="7067"/>
    <lineage>
        <taxon>Eukaryota</taxon>
        <taxon>Metazoa</taxon>
        <taxon>Ecdysozoa</taxon>
        <taxon>Arthropoda</taxon>
        <taxon>Hexapoda</taxon>
        <taxon>Insecta</taxon>
        <taxon>Pterygota</taxon>
        <taxon>Neoptera</taxon>
        <taxon>Endopterygota</taxon>
        <taxon>Coleoptera</taxon>
        <taxon>Polyphaga</taxon>
        <taxon>Cucujiformia</taxon>
        <taxon>Tenebrionidae</taxon>
        <taxon>Tenebrio</taxon>
    </lineage>
</organism>
<keyword evidence="17" id="KW-1185">Reference proteome</keyword>
<comment type="subcellular location">
    <subcellularLocation>
        <location evidence="1">Membrane</location>
        <topology evidence="1">Multi-pass membrane protein</topology>
    </subcellularLocation>
</comment>
<dbReference type="PANTHER" id="PTHR11351:SF98">
    <property type="entry name" value="RE43130P"/>
    <property type="match status" value="1"/>
</dbReference>
<evidence type="ECO:0000256" key="7">
    <source>
        <dbReference type="ARBA" id="ARBA00022989"/>
    </source>
</evidence>
<dbReference type="CDD" id="cd03505">
    <property type="entry name" value="Delta9-FADS-like"/>
    <property type="match status" value="2"/>
</dbReference>
<dbReference type="PANTHER" id="PTHR11351">
    <property type="entry name" value="ACYL-COA DESATURASE"/>
    <property type="match status" value="1"/>
</dbReference>
<dbReference type="GO" id="GO:0005506">
    <property type="term" value="F:iron ion binding"/>
    <property type="evidence" value="ECO:0007669"/>
    <property type="project" value="TreeGrafter"/>
</dbReference>
<evidence type="ECO:0000256" key="5">
    <source>
        <dbReference type="ARBA" id="ARBA00022723"/>
    </source>
</evidence>
<keyword evidence="6" id="KW-0276">Fatty acid metabolism</keyword>
<evidence type="ECO:0000313" key="16">
    <source>
        <dbReference type="EMBL" id="KAH0820398.1"/>
    </source>
</evidence>
<protein>
    <recommendedName>
        <fullName evidence="15">Fatty acid desaturase domain-containing protein</fullName>
    </recommendedName>
</protein>
<reference evidence="16" key="1">
    <citation type="journal article" date="2020" name="J Insects Food Feed">
        <title>The yellow mealworm (Tenebrio molitor) genome: a resource for the emerging insects as food and feed industry.</title>
        <authorList>
            <person name="Eriksson T."/>
            <person name="Andere A."/>
            <person name="Kelstrup H."/>
            <person name="Emery V."/>
            <person name="Picard C."/>
        </authorList>
    </citation>
    <scope>NUCLEOTIDE SEQUENCE</scope>
    <source>
        <strain evidence="16">Stoneville</strain>
        <tissue evidence="16">Whole head</tissue>
    </source>
</reference>
<evidence type="ECO:0000256" key="11">
    <source>
        <dbReference type="ARBA" id="ARBA00023136"/>
    </source>
</evidence>
<feature type="transmembrane region" description="Helical" evidence="14">
    <location>
        <begin position="59"/>
        <end position="80"/>
    </location>
</feature>
<evidence type="ECO:0000256" key="2">
    <source>
        <dbReference type="ARBA" id="ARBA00009295"/>
    </source>
</evidence>